<dbReference type="Pfam" id="PF17287">
    <property type="entry name" value="POTRA_3"/>
    <property type="match status" value="1"/>
</dbReference>
<dbReference type="GO" id="GO:0098046">
    <property type="term" value="C:type V protein secretion system complex"/>
    <property type="evidence" value="ECO:0007669"/>
    <property type="project" value="TreeGrafter"/>
</dbReference>
<comment type="subcellular location">
    <subcellularLocation>
        <location evidence="1">Cell outer membrane</location>
    </subcellularLocation>
</comment>
<evidence type="ECO:0000256" key="2">
    <source>
        <dbReference type="ARBA" id="ARBA00009055"/>
    </source>
</evidence>
<keyword evidence="7" id="KW-0998">Cell outer membrane</keyword>
<dbReference type="InterPro" id="IPR013686">
    <property type="entry name" value="Polypept-transport_assoc_ShlB"/>
</dbReference>
<dbReference type="InterPro" id="IPR035251">
    <property type="entry name" value="ShlB_POTRA"/>
</dbReference>
<dbReference type="GO" id="GO:0006811">
    <property type="term" value="P:monoatomic ion transport"/>
    <property type="evidence" value="ECO:0007669"/>
    <property type="project" value="UniProtKB-KW"/>
</dbReference>
<keyword evidence="8" id="KW-0175">Coiled coil</keyword>
<evidence type="ECO:0000256" key="1">
    <source>
        <dbReference type="ARBA" id="ARBA00004442"/>
    </source>
</evidence>
<evidence type="ECO:0000313" key="13">
    <source>
        <dbReference type="EMBL" id="ASK27147.1"/>
    </source>
</evidence>
<dbReference type="RefSeq" id="WP_089035860.1">
    <property type="nucleotide sequence ID" value="NZ_CP022278.1"/>
</dbReference>
<evidence type="ECO:0000256" key="4">
    <source>
        <dbReference type="ARBA" id="ARBA00022692"/>
    </source>
</evidence>
<keyword evidence="5" id="KW-0406">Ion transport</keyword>
<dbReference type="InterPro" id="IPR005565">
    <property type="entry name" value="Hemolysn_activator_HlyB_C"/>
</dbReference>
<feature type="chain" id="PRO_5012488195" evidence="9">
    <location>
        <begin position="26"/>
        <end position="586"/>
    </location>
</feature>
<sequence>MKSFPPLLLKVIVLTASLPLFPVYAAASDTHENELIRAEQRQQNLQNQLQSETDVRLDMPSEQVSYTLSEDETPCTKVTGIGLDENSDRQFSFLPAAVIRQTAFKPGICLGGNNLQRLQKAAQHVLLAQGYITSQAVIWPQDMADGILKLDVAAGRTGMIRYQEKRGEQPAEGSVGAFANKFPLHENKVLNLRDIEQGLENLRRLPSVEADIQIVPSEEEGKSDLLVSWQQDKPVRFSIGIDDSGSKSTGKYQGNAAVSFDNPLGLSDLFYVSYGRGLAHKTDLTDEAGTETESGSRSYSVHYSVPFKKWLLSFNHSGYRYHEATEGYTVNYDYNGKQYHSNLAAERLVWRNGSHKTTAAVKLWTRQTYKYIDDTEIEVQRRRTAGWEAELRHKAFLGRWQLDGRLSYKRGTGMRQSMPAPEEDGGIDTIAGTSRMKVIIAGLDAAAPFILGKQQFSYETSIHSQWNKTPLVAQDKLSIGSHYTVRGFDGEQSLSGERGFYWQNTLGWHFHPRHQFYLGLDYGRISGESAKYASGNRLTGAVAGFRGSHKVGGMFSYDLFAGKPLQKPEGFQTANTVYGFGLNYSF</sequence>
<dbReference type="Gene3D" id="2.40.160.50">
    <property type="entry name" value="membrane protein fhac: a member of the omp85/tpsb transporter family"/>
    <property type="match status" value="1"/>
</dbReference>
<dbReference type="FunFam" id="2.40.160.50:FF:000009">
    <property type="entry name" value="Putative hemolysin activator protein"/>
    <property type="match status" value="1"/>
</dbReference>
<evidence type="ECO:0000313" key="14">
    <source>
        <dbReference type="Proteomes" id="UP000198238"/>
    </source>
</evidence>
<dbReference type="GO" id="GO:0008320">
    <property type="term" value="F:protein transmembrane transporter activity"/>
    <property type="evidence" value="ECO:0007669"/>
    <property type="project" value="TreeGrafter"/>
</dbReference>
<dbReference type="PANTHER" id="PTHR34597:SF3">
    <property type="entry name" value="OUTER MEMBRANE TRANSPORTER CDIB"/>
    <property type="match status" value="1"/>
</dbReference>
<evidence type="ECO:0000256" key="3">
    <source>
        <dbReference type="ARBA" id="ARBA00022452"/>
    </source>
</evidence>
<keyword evidence="9" id="KW-0732">Signal</keyword>
<dbReference type="InterPro" id="IPR027282">
    <property type="entry name" value="TPS"/>
</dbReference>
<evidence type="ECO:0000259" key="12">
    <source>
        <dbReference type="Pfam" id="PF17287"/>
    </source>
</evidence>
<keyword evidence="5" id="KW-0813">Transport</keyword>
<evidence type="ECO:0000256" key="7">
    <source>
        <dbReference type="ARBA" id="ARBA00023237"/>
    </source>
</evidence>
<evidence type="ECO:0000256" key="5">
    <source>
        <dbReference type="ARBA" id="ARBA00023065"/>
    </source>
</evidence>
<feature type="domain" description="ShlB POTRA" evidence="12">
    <location>
        <begin position="172"/>
        <end position="216"/>
    </location>
</feature>
<dbReference type="GO" id="GO:0046819">
    <property type="term" value="P:protein secretion by the type V secretion system"/>
    <property type="evidence" value="ECO:0007669"/>
    <property type="project" value="TreeGrafter"/>
</dbReference>
<evidence type="ECO:0000259" key="10">
    <source>
        <dbReference type="Pfam" id="PF03865"/>
    </source>
</evidence>
<proteinExistence type="inferred from homology"/>
<feature type="domain" description="Haemolysin activator HlyB C-terminal" evidence="10">
    <location>
        <begin position="221"/>
        <end position="547"/>
    </location>
</feature>
<keyword evidence="4" id="KW-0812">Transmembrane</keyword>
<accession>A0A220S130</accession>
<evidence type="ECO:0000256" key="9">
    <source>
        <dbReference type="SAM" id="SignalP"/>
    </source>
</evidence>
<feature type="domain" description="Polypeptide-transport-associated ShlB-type" evidence="11">
    <location>
        <begin position="102"/>
        <end position="155"/>
    </location>
</feature>
<dbReference type="GO" id="GO:0009279">
    <property type="term" value="C:cell outer membrane"/>
    <property type="evidence" value="ECO:0007669"/>
    <property type="project" value="UniProtKB-SubCell"/>
</dbReference>
<comment type="similarity">
    <text evidence="2">Belongs to the TPS (TC 1.B.20) family.</text>
</comment>
<dbReference type="EMBL" id="CP022278">
    <property type="protein sequence ID" value="ASK27147.1"/>
    <property type="molecule type" value="Genomic_DNA"/>
</dbReference>
<protein>
    <submittedName>
        <fullName evidence="13">Hemin transporter</fullName>
    </submittedName>
</protein>
<feature type="signal peptide" evidence="9">
    <location>
        <begin position="1"/>
        <end position="25"/>
    </location>
</feature>
<keyword evidence="14" id="KW-1185">Reference proteome</keyword>
<feature type="coiled-coil region" evidence="8">
    <location>
        <begin position="28"/>
        <end position="55"/>
    </location>
</feature>
<dbReference type="AlphaFoldDB" id="A0A220S130"/>
<dbReference type="KEGG" id="nei:BG910_04795"/>
<dbReference type="Proteomes" id="UP000198238">
    <property type="component" value="Chromosome"/>
</dbReference>
<dbReference type="PIRSF" id="PIRSF029745">
    <property type="entry name" value="FhaC"/>
    <property type="match status" value="1"/>
</dbReference>
<dbReference type="Pfam" id="PF08479">
    <property type="entry name" value="POTRA_2"/>
    <property type="match status" value="1"/>
</dbReference>
<reference evidence="13 14" key="1">
    <citation type="submission" date="2017-06" db="EMBL/GenBank/DDBJ databases">
        <title>Neisseria chenwenguii sp. nov., isolated from the intestinal contents of Tibetan Plateau Pika in Yushu, Qinghai Province, China.</title>
        <authorList>
            <person name="Zhang G."/>
        </authorList>
    </citation>
    <scope>NUCLEOTIDE SEQUENCE [LARGE SCALE GENOMIC DNA]</scope>
    <source>
        <strain evidence="13 14">10023</strain>
    </source>
</reference>
<gene>
    <name evidence="13" type="ORF">BG910_04795</name>
</gene>
<evidence type="ECO:0000259" key="11">
    <source>
        <dbReference type="Pfam" id="PF08479"/>
    </source>
</evidence>
<organism evidence="13 14">
    <name type="scientific">Neisseria chenwenguii</name>
    <dbReference type="NCBI Taxonomy" id="1853278"/>
    <lineage>
        <taxon>Bacteria</taxon>
        <taxon>Pseudomonadati</taxon>
        <taxon>Pseudomonadota</taxon>
        <taxon>Betaproteobacteria</taxon>
        <taxon>Neisseriales</taxon>
        <taxon>Neisseriaceae</taxon>
        <taxon>Neisseria</taxon>
    </lineage>
</organism>
<keyword evidence="6" id="KW-0472">Membrane</keyword>
<dbReference type="InterPro" id="IPR051544">
    <property type="entry name" value="TPS_OM_transporter"/>
</dbReference>
<name>A0A220S130_9NEIS</name>
<keyword evidence="3" id="KW-1134">Transmembrane beta strand</keyword>
<evidence type="ECO:0000256" key="8">
    <source>
        <dbReference type="SAM" id="Coils"/>
    </source>
</evidence>
<dbReference type="Pfam" id="PF03865">
    <property type="entry name" value="ShlB"/>
    <property type="match status" value="1"/>
</dbReference>
<dbReference type="PANTHER" id="PTHR34597">
    <property type="entry name" value="SLR1661 PROTEIN"/>
    <property type="match status" value="1"/>
</dbReference>
<dbReference type="Gene3D" id="3.10.20.310">
    <property type="entry name" value="membrane protein fhac"/>
    <property type="match status" value="1"/>
</dbReference>
<evidence type="ECO:0000256" key="6">
    <source>
        <dbReference type="ARBA" id="ARBA00023136"/>
    </source>
</evidence>